<dbReference type="STRING" id="75913.A0A0K0FRL1"/>
<dbReference type="Gene3D" id="3.30.420.10">
    <property type="entry name" value="Ribonuclease H-like superfamily/Ribonuclease H"/>
    <property type="match status" value="1"/>
</dbReference>
<dbReference type="PANTHER" id="PTHR37984:SF5">
    <property type="entry name" value="PROTEIN NYNRIN-LIKE"/>
    <property type="match status" value="1"/>
</dbReference>
<keyword evidence="2" id="KW-0511">Multifunctional enzyme</keyword>
<dbReference type="Pfam" id="PF17921">
    <property type="entry name" value="Integrase_H2C2"/>
    <property type="match status" value="1"/>
</dbReference>
<dbReference type="PANTHER" id="PTHR37984">
    <property type="entry name" value="PROTEIN CBG26694"/>
    <property type="match status" value="1"/>
</dbReference>
<dbReference type="InterPro" id="IPR012337">
    <property type="entry name" value="RNaseH-like_sf"/>
</dbReference>
<name>A0A0K0FRL1_STRVS</name>
<dbReference type="Proteomes" id="UP000035680">
    <property type="component" value="Unassembled WGS sequence"/>
</dbReference>
<dbReference type="InterPro" id="IPR050951">
    <property type="entry name" value="Retrovirus_Pol_polyprotein"/>
</dbReference>
<keyword evidence="4" id="KW-1185">Reference proteome</keyword>
<dbReference type="EC" id="2.7.7.49" evidence="1"/>
<proteinExistence type="predicted"/>
<sequence>MRDVAIQGVVNKNYPVDKKAMRQFLGAIGWYREFIRDFSIVAASLTNQLAKNAQVIETPESLKAFADLKSLMLSASILQFPNYKDKMKFILECDASCSGFGAMLAQNFMVNDDLNVTFFHVYLRKIFSHIFQRYKTKCHAYARIPCESCNFRDILSRKNFQRDHKSLLNIIKDTSHSVLQRSIFYIRDRNIQIRYKSGRLNTTADYLSRCEENDGCLTMCAITKRENLMFMVKSFLKDGKKEEVNSYVKRLANNTIMELDGTFFQSALDFAHKEIVIDEEKTHIKGHFSADKAITGLKQMEFWPFMYSDYKKYVETCMICQKRHVYKSPKLKSHVVKEASRPFEIISLDLCGPLPCTVNENLHLLNIVDNFTRFWLCFPVKSTSTSSILEKLTLVISMFGCPNKIRMDNASGLCSKEMLDALALRKIIPDYCAPSYKKENSLIERSFRTTNSMIYKLLEECKKSQQWVEIVFKLMEYYNNATHVTLGESHFYLMFIRYGKNKEFSHKENEDHISYAMDCSDIAKRACEITKSCILEMRNKAKGDEKVKEEKLPMIKVDDMILIKRYNNRKKLDSMYDGLLKVVKINDRNIYYKRRPYSKITYYGHITQVKLAKGDGKFWVEE</sequence>
<dbReference type="WBParaSite" id="SVE_1254300.1">
    <property type="protein sequence ID" value="SVE_1254300.1"/>
    <property type="gene ID" value="SVE_1254300"/>
</dbReference>
<reference evidence="5" key="2">
    <citation type="submission" date="2015-08" db="UniProtKB">
        <authorList>
            <consortium name="WormBaseParasite"/>
        </authorList>
    </citation>
    <scope>IDENTIFICATION</scope>
</reference>
<evidence type="ECO:0000313" key="4">
    <source>
        <dbReference type="Proteomes" id="UP000035680"/>
    </source>
</evidence>
<feature type="domain" description="Integrase catalytic" evidence="3">
    <location>
        <begin position="338"/>
        <end position="498"/>
    </location>
</feature>
<evidence type="ECO:0000259" key="3">
    <source>
        <dbReference type="PROSITE" id="PS50994"/>
    </source>
</evidence>
<dbReference type="Pfam" id="PF00665">
    <property type="entry name" value="rve"/>
    <property type="match status" value="1"/>
</dbReference>
<dbReference type="InterPro" id="IPR043502">
    <property type="entry name" value="DNA/RNA_pol_sf"/>
</dbReference>
<dbReference type="PROSITE" id="PS50994">
    <property type="entry name" value="INTEGRASE"/>
    <property type="match status" value="1"/>
</dbReference>
<dbReference type="GO" id="GO:0003676">
    <property type="term" value="F:nucleic acid binding"/>
    <property type="evidence" value="ECO:0007669"/>
    <property type="project" value="InterPro"/>
</dbReference>
<dbReference type="InterPro" id="IPR036397">
    <property type="entry name" value="RNaseH_sf"/>
</dbReference>
<protein>
    <recommendedName>
        <fullName evidence="1">RNA-directed DNA polymerase</fullName>
        <ecNumber evidence="1">2.7.7.49</ecNumber>
    </recommendedName>
</protein>
<evidence type="ECO:0000313" key="5">
    <source>
        <dbReference type="WBParaSite" id="SVE_1254300.1"/>
    </source>
</evidence>
<dbReference type="GO" id="GO:0042575">
    <property type="term" value="C:DNA polymerase complex"/>
    <property type="evidence" value="ECO:0007669"/>
    <property type="project" value="UniProtKB-ARBA"/>
</dbReference>
<dbReference type="SUPFAM" id="SSF53098">
    <property type="entry name" value="Ribonuclease H-like"/>
    <property type="match status" value="1"/>
</dbReference>
<dbReference type="Gene3D" id="1.10.340.70">
    <property type="match status" value="1"/>
</dbReference>
<dbReference type="GO" id="GO:0015074">
    <property type="term" value="P:DNA integration"/>
    <property type="evidence" value="ECO:0007669"/>
    <property type="project" value="InterPro"/>
</dbReference>
<evidence type="ECO:0000256" key="2">
    <source>
        <dbReference type="ARBA" id="ARBA00023268"/>
    </source>
</evidence>
<dbReference type="InterPro" id="IPR041577">
    <property type="entry name" value="RT_RNaseH_2"/>
</dbReference>
<reference evidence="4" key="1">
    <citation type="submission" date="2014-07" db="EMBL/GenBank/DDBJ databases">
        <authorList>
            <person name="Martin A.A"/>
            <person name="De Silva N."/>
        </authorList>
    </citation>
    <scope>NUCLEOTIDE SEQUENCE</scope>
</reference>
<accession>A0A0K0FRL1</accession>
<organism evidence="4 5">
    <name type="scientific">Strongyloides venezuelensis</name>
    <name type="common">Threadworm</name>
    <dbReference type="NCBI Taxonomy" id="75913"/>
    <lineage>
        <taxon>Eukaryota</taxon>
        <taxon>Metazoa</taxon>
        <taxon>Ecdysozoa</taxon>
        <taxon>Nematoda</taxon>
        <taxon>Chromadorea</taxon>
        <taxon>Rhabditida</taxon>
        <taxon>Tylenchina</taxon>
        <taxon>Panagrolaimomorpha</taxon>
        <taxon>Strongyloidoidea</taxon>
        <taxon>Strongyloididae</taxon>
        <taxon>Strongyloides</taxon>
    </lineage>
</organism>
<dbReference type="InterPro" id="IPR001584">
    <property type="entry name" value="Integrase_cat-core"/>
</dbReference>
<dbReference type="SUPFAM" id="SSF56672">
    <property type="entry name" value="DNA/RNA polymerases"/>
    <property type="match status" value="1"/>
</dbReference>
<dbReference type="InterPro" id="IPR041588">
    <property type="entry name" value="Integrase_H2C2"/>
</dbReference>
<evidence type="ECO:0000256" key="1">
    <source>
        <dbReference type="ARBA" id="ARBA00012493"/>
    </source>
</evidence>
<dbReference type="Gene3D" id="3.30.70.270">
    <property type="match status" value="1"/>
</dbReference>
<dbReference type="InterPro" id="IPR043128">
    <property type="entry name" value="Rev_trsase/Diguanyl_cyclase"/>
</dbReference>
<dbReference type="AlphaFoldDB" id="A0A0K0FRL1"/>
<dbReference type="GO" id="GO:0003964">
    <property type="term" value="F:RNA-directed DNA polymerase activity"/>
    <property type="evidence" value="ECO:0007669"/>
    <property type="project" value="UniProtKB-EC"/>
</dbReference>
<dbReference type="Pfam" id="PF17919">
    <property type="entry name" value="RT_RNaseH_2"/>
    <property type="match status" value="1"/>
</dbReference>